<keyword evidence="3" id="KW-1003">Cell membrane</keyword>
<evidence type="ECO:0000256" key="7">
    <source>
        <dbReference type="RuleBase" id="RU363032"/>
    </source>
</evidence>
<keyword evidence="5 7" id="KW-1133">Transmembrane helix</keyword>
<gene>
    <name evidence="10" type="ordered locus">Daci_0146</name>
</gene>
<dbReference type="AlphaFoldDB" id="A9BPC5"/>
<keyword evidence="4 7" id="KW-0812">Transmembrane</keyword>
<feature type="transmembrane region" description="Helical" evidence="7">
    <location>
        <begin position="265"/>
        <end position="283"/>
    </location>
</feature>
<dbReference type="CDD" id="cd06261">
    <property type="entry name" value="TM_PBP2"/>
    <property type="match status" value="1"/>
</dbReference>
<evidence type="ECO:0000256" key="8">
    <source>
        <dbReference type="SAM" id="MobiDB-lite"/>
    </source>
</evidence>
<evidence type="ECO:0000313" key="11">
    <source>
        <dbReference type="Proteomes" id="UP000000784"/>
    </source>
</evidence>
<reference evidence="11" key="2">
    <citation type="submission" date="2007-11" db="EMBL/GenBank/DDBJ databases">
        <title>Complete sequence of Delftia acidovorans DSM 14801 / SPH-1.</title>
        <authorList>
            <person name="Copeland A."/>
            <person name="Lucas S."/>
            <person name="Lapidus A."/>
            <person name="Barry K."/>
            <person name="Glavina del Rio T."/>
            <person name="Dalin E."/>
            <person name="Tice H."/>
            <person name="Pitluck S."/>
            <person name="Lowry S."/>
            <person name="Clum A."/>
            <person name="Schmutz J."/>
            <person name="Larimer F."/>
            <person name="Land M."/>
            <person name="Hauser L."/>
            <person name="Kyrpides N."/>
            <person name="Kim E."/>
            <person name="Schleheck D."/>
            <person name="Richardson P."/>
        </authorList>
    </citation>
    <scope>NUCLEOTIDE SEQUENCE [LARGE SCALE GENOMIC DNA]</scope>
    <source>
        <strain evidence="11">DSM 14801 / SPH-1</strain>
    </source>
</reference>
<feature type="transmembrane region" description="Helical" evidence="7">
    <location>
        <begin position="52"/>
        <end position="75"/>
    </location>
</feature>
<dbReference type="PANTHER" id="PTHR30151:SF0">
    <property type="entry name" value="ABC TRANSPORTER PERMEASE PROTEIN MJ0413-RELATED"/>
    <property type="match status" value="1"/>
</dbReference>
<dbReference type="PANTHER" id="PTHR30151">
    <property type="entry name" value="ALKANE SULFONATE ABC TRANSPORTER-RELATED, MEMBRANE SUBUNIT"/>
    <property type="match status" value="1"/>
</dbReference>
<protein>
    <submittedName>
        <fullName evidence="10">Binding-protein-dependent transport systems inner membrane component</fullName>
    </submittedName>
</protein>
<dbReference type="STRING" id="398578.Daci_0146"/>
<dbReference type="eggNOG" id="COG0600">
    <property type="taxonomic scope" value="Bacteria"/>
</dbReference>
<dbReference type="InterPro" id="IPR035906">
    <property type="entry name" value="MetI-like_sf"/>
</dbReference>
<evidence type="ECO:0000259" key="9">
    <source>
        <dbReference type="PROSITE" id="PS50928"/>
    </source>
</evidence>
<dbReference type="EMBL" id="CP000884">
    <property type="protein sequence ID" value="ABX32792.1"/>
    <property type="molecule type" value="Genomic_DNA"/>
</dbReference>
<accession>A9BPC5</accession>
<keyword evidence="2 7" id="KW-0813">Transport</keyword>
<dbReference type="PROSITE" id="PS50928">
    <property type="entry name" value="ABC_TM1"/>
    <property type="match status" value="1"/>
</dbReference>
<organism evidence="10 11">
    <name type="scientific">Delftia acidovorans (strain DSM 14801 / SPH-1)</name>
    <dbReference type="NCBI Taxonomy" id="398578"/>
    <lineage>
        <taxon>Bacteria</taxon>
        <taxon>Pseudomonadati</taxon>
        <taxon>Pseudomonadota</taxon>
        <taxon>Betaproteobacteria</taxon>
        <taxon>Burkholderiales</taxon>
        <taxon>Comamonadaceae</taxon>
        <taxon>Delftia</taxon>
    </lineage>
</organism>
<comment type="similarity">
    <text evidence="7">Belongs to the binding-protein-dependent transport system permease family.</text>
</comment>
<evidence type="ECO:0000256" key="1">
    <source>
        <dbReference type="ARBA" id="ARBA00004651"/>
    </source>
</evidence>
<dbReference type="SUPFAM" id="SSF161098">
    <property type="entry name" value="MetI-like"/>
    <property type="match status" value="1"/>
</dbReference>
<feature type="compositionally biased region" description="Polar residues" evidence="8">
    <location>
        <begin position="1"/>
        <end position="12"/>
    </location>
</feature>
<keyword evidence="11" id="KW-1185">Reference proteome</keyword>
<evidence type="ECO:0000256" key="3">
    <source>
        <dbReference type="ARBA" id="ARBA00022475"/>
    </source>
</evidence>
<keyword evidence="6 7" id="KW-0472">Membrane</keyword>
<feature type="transmembrane region" description="Helical" evidence="7">
    <location>
        <begin position="233"/>
        <end position="253"/>
    </location>
</feature>
<name>A9BPC5_DELAS</name>
<evidence type="ECO:0000256" key="6">
    <source>
        <dbReference type="ARBA" id="ARBA00023136"/>
    </source>
</evidence>
<dbReference type="GO" id="GO:0042918">
    <property type="term" value="P:alkanesulfonate transmembrane transport"/>
    <property type="evidence" value="ECO:0007669"/>
    <property type="project" value="UniProtKB-ARBA"/>
</dbReference>
<evidence type="ECO:0000256" key="2">
    <source>
        <dbReference type="ARBA" id="ARBA00022448"/>
    </source>
</evidence>
<comment type="subcellular location">
    <subcellularLocation>
        <location evidence="1 7">Cell membrane</location>
        <topology evidence="1 7">Multi-pass membrane protein</topology>
    </subcellularLocation>
</comment>
<dbReference type="HOGENOM" id="CLU_046113_1_0_4"/>
<evidence type="ECO:0000256" key="4">
    <source>
        <dbReference type="ARBA" id="ARBA00022692"/>
    </source>
</evidence>
<feature type="transmembrane region" description="Helical" evidence="7">
    <location>
        <begin position="169"/>
        <end position="191"/>
    </location>
</feature>
<dbReference type="InterPro" id="IPR000515">
    <property type="entry name" value="MetI-like"/>
</dbReference>
<dbReference type="Pfam" id="PF00528">
    <property type="entry name" value="BPD_transp_1"/>
    <property type="match status" value="1"/>
</dbReference>
<evidence type="ECO:0000256" key="5">
    <source>
        <dbReference type="ARBA" id="ARBA00022989"/>
    </source>
</evidence>
<dbReference type="Proteomes" id="UP000000784">
    <property type="component" value="Chromosome"/>
</dbReference>
<sequence length="296" mass="31681">MTMQAASTSAVQPANKPMTHATPHAPAPAAAPAPVRRRRMAPLEPVSPTAKWVLGVAFFVLFFLVWAAVTLGGFVSPTFLASPMTMAREGVLLFTEYGFLHDIGMTVWRVMGGFILASVVAVPLGIAMGAWKPVEAFFEPFVSFCRYLPASAFIPLLILWAGVGETQKLLVIFIGSVFQITLMVAVTVGGARKDLVEAAYTLGASNTGVVRRVLIPGAAPGIAETLRLVLGWAWTYVIVAELIGSSSGIGHMITDSQALLNTGQIIFGIIVIGLIGLVSDFIFKSLNRRMFEWSTL</sequence>
<dbReference type="KEGG" id="dac:Daci_0146"/>
<feature type="domain" description="ABC transmembrane type-1" evidence="9">
    <location>
        <begin position="103"/>
        <end position="283"/>
    </location>
</feature>
<dbReference type="Gene3D" id="1.10.3720.10">
    <property type="entry name" value="MetI-like"/>
    <property type="match status" value="1"/>
</dbReference>
<feature type="region of interest" description="Disordered" evidence="8">
    <location>
        <begin position="1"/>
        <end position="33"/>
    </location>
</feature>
<proteinExistence type="inferred from homology"/>
<reference evidence="10 11" key="1">
    <citation type="journal article" date="2004" name="Appl. Environ. Microbiol.">
        <title>Mineralization of individual congeners of linear alkylbenzenesulfonate by defined pairs of heterotrophic bacteria.</title>
        <authorList>
            <person name="Schleheck D."/>
            <person name="Knepper T.P."/>
            <person name="Fischer K."/>
            <person name="Cook A.M."/>
        </authorList>
    </citation>
    <scope>NUCLEOTIDE SEQUENCE [LARGE SCALE GENOMIC DNA]</scope>
    <source>
        <strain evidence="11">DSM 14801 / SPH-1</strain>
    </source>
</reference>
<feature type="transmembrane region" description="Helical" evidence="7">
    <location>
        <begin position="143"/>
        <end position="163"/>
    </location>
</feature>
<dbReference type="FunFam" id="1.10.3720.10:FF:000003">
    <property type="entry name" value="Aliphatic sulfonate ABC transporter permease"/>
    <property type="match status" value="1"/>
</dbReference>
<evidence type="ECO:0000313" key="10">
    <source>
        <dbReference type="EMBL" id="ABX32792.1"/>
    </source>
</evidence>
<feature type="transmembrane region" description="Helical" evidence="7">
    <location>
        <begin position="107"/>
        <end position="131"/>
    </location>
</feature>
<dbReference type="GO" id="GO:0005886">
    <property type="term" value="C:plasma membrane"/>
    <property type="evidence" value="ECO:0007669"/>
    <property type="project" value="UniProtKB-SubCell"/>
</dbReference>